<dbReference type="InterPro" id="IPR036208">
    <property type="entry name" value="VHL_sf"/>
</dbReference>
<reference evidence="3" key="1">
    <citation type="submission" date="2020-03" db="EMBL/GenBank/DDBJ databases">
        <title>Transcriptomic Profiling of the Digestive Tract of the Rat Flea, Xenopsylla cheopis, Following Blood Feeding and Infection with Yersinia pestis.</title>
        <authorList>
            <person name="Bland D.M."/>
            <person name="Martens C.A."/>
            <person name="Virtaneva K."/>
            <person name="Kanakabandi K."/>
            <person name="Long D."/>
            <person name="Rosenke R."/>
            <person name="Saturday G.A."/>
            <person name="Hoyt F.H."/>
            <person name="Bruno D.P."/>
            <person name="Ribeiro J.M.C."/>
            <person name="Hinnebusch J."/>
        </authorList>
    </citation>
    <scope>NUCLEOTIDE SEQUENCE</scope>
</reference>
<organism evidence="3">
    <name type="scientific">Xenopsylla cheopis</name>
    <name type="common">Oriental rat flea</name>
    <name type="synonym">Pulex cheopis</name>
    <dbReference type="NCBI Taxonomy" id="163159"/>
    <lineage>
        <taxon>Eukaryota</taxon>
        <taxon>Metazoa</taxon>
        <taxon>Ecdysozoa</taxon>
        <taxon>Arthropoda</taxon>
        <taxon>Hexapoda</taxon>
        <taxon>Insecta</taxon>
        <taxon>Pterygota</taxon>
        <taxon>Neoptera</taxon>
        <taxon>Endopterygota</taxon>
        <taxon>Siphonaptera</taxon>
        <taxon>Pulicidae</taxon>
        <taxon>Xenopsyllinae</taxon>
        <taxon>Xenopsylla</taxon>
    </lineage>
</organism>
<accession>A0A6M2DHK7</accession>
<evidence type="ECO:0000259" key="2">
    <source>
        <dbReference type="Pfam" id="PF01847"/>
    </source>
</evidence>
<evidence type="ECO:0000256" key="1">
    <source>
        <dbReference type="ARBA" id="ARBA00010057"/>
    </source>
</evidence>
<comment type="similarity">
    <text evidence="1">Belongs to the VHL family.</text>
</comment>
<feature type="domain" description="von Hippel-Lindau disease tumour suppressor beta" evidence="2">
    <location>
        <begin position="28"/>
        <end position="105"/>
    </location>
</feature>
<dbReference type="InterPro" id="IPR037140">
    <property type="entry name" value="VHL_beta_dom_sf"/>
</dbReference>
<dbReference type="FunFam" id="2.60.40.780:FF:000001">
    <property type="entry name" value="von Hippel-Lindau disease tumor suppressor"/>
    <property type="match status" value="1"/>
</dbReference>
<sequence>MTEHPTQSMTRKFNIFIKGEENKDLVGIRSGQSKTKVFLRFTNCSNRIVAIFWIDYLGYVKLYKILKPLEFIDVNTFVGHPWIFTDIKTRERYIAEGQRIFYPQPKYKNKVELTSPENPEPIRINVKISPPLRNLKILSLMVLAKKLIREKDVEQLDLPAMLKQELKMCIILEHQFRYKNLE</sequence>
<dbReference type="InterPro" id="IPR024053">
    <property type="entry name" value="VHL_beta_dom"/>
</dbReference>
<evidence type="ECO:0000313" key="3">
    <source>
        <dbReference type="EMBL" id="NOV44501.1"/>
    </source>
</evidence>
<proteinExistence type="inferred from homology"/>
<dbReference type="AlphaFoldDB" id="A0A6M2DHK7"/>
<dbReference type="CDD" id="cd05468">
    <property type="entry name" value="pVHL"/>
    <property type="match status" value="1"/>
</dbReference>
<protein>
    <submittedName>
        <fullName evidence="3">Putative e3 ubiquitin ligase vhl component von hippel-lindau tumor suppressor in s</fullName>
    </submittedName>
</protein>
<dbReference type="EMBL" id="GIIL01000775">
    <property type="protein sequence ID" value="NOV44501.1"/>
    <property type="molecule type" value="Transcribed_RNA"/>
</dbReference>
<dbReference type="InterPro" id="IPR022772">
    <property type="entry name" value="VHL_tumour_suppress_b/a_dom"/>
</dbReference>
<name>A0A6M2DHK7_XENCH</name>
<dbReference type="SUPFAM" id="SSF49468">
    <property type="entry name" value="VHL"/>
    <property type="match status" value="1"/>
</dbReference>
<dbReference type="Pfam" id="PF01847">
    <property type="entry name" value="VHL"/>
    <property type="match status" value="1"/>
</dbReference>
<dbReference type="Gene3D" id="2.60.40.780">
    <property type="entry name" value="von Hippel-Lindau disease tumour suppressor, beta domain"/>
    <property type="match status" value="1"/>
</dbReference>